<dbReference type="Proteomes" id="UP000326458">
    <property type="component" value="Unassembled WGS sequence"/>
</dbReference>
<proteinExistence type="predicted"/>
<comment type="caution">
    <text evidence="3">The sequence shown here is derived from an EMBL/GenBank/DDBJ whole genome shotgun (WGS) entry which is preliminary data.</text>
</comment>
<evidence type="ECO:0000313" key="4">
    <source>
        <dbReference type="Proteomes" id="UP000326458"/>
    </source>
</evidence>
<dbReference type="Gene3D" id="2.60.40.10">
    <property type="entry name" value="Immunoglobulins"/>
    <property type="match status" value="1"/>
</dbReference>
<evidence type="ECO:0000259" key="2">
    <source>
        <dbReference type="PROSITE" id="PS50835"/>
    </source>
</evidence>
<feature type="region of interest" description="Disordered" evidence="1">
    <location>
        <begin position="1"/>
        <end position="41"/>
    </location>
</feature>
<protein>
    <recommendedName>
        <fullName evidence="2">Ig-like domain-containing protein</fullName>
    </recommendedName>
</protein>
<feature type="compositionally biased region" description="Polar residues" evidence="1">
    <location>
        <begin position="1"/>
        <end position="10"/>
    </location>
</feature>
<dbReference type="InterPro" id="IPR007110">
    <property type="entry name" value="Ig-like_dom"/>
</dbReference>
<dbReference type="PROSITE" id="PS50835">
    <property type="entry name" value="IG_LIKE"/>
    <property type="match status" value="1"/>
</dbReference>
<name>A0A5N3UTV7_MUNMU</name>
<dbReference type="PANTHER" id="PTHR23267">
    <property type="entry name" value="IMMUNOGLOBULIN LIGHT CHAIN"/>
    <property type="match status" value="1"/>
</dbReference>
<dbReference type="EMBL" id="VCEA01000581">
    <property type="protein sequence ID" value="KAB0340135.1"/>
    <property type="molecule type" value="Genomic_DNA"/>
</dbReference>
<evidence type="ECO:0000313" key="3">
    <source>
        <dbReference type="EMBL" id="KAB0340135.1"/>
    </source>
</evidence>
<dbReference type="InterPro" id="IPR050150">
    <property type="entry name" value="IgV_Light_Chain"/>
</dbReference>
<accession>A0A5N3UTV7</accession>
<gene>
    <name evidence="3" type="ORF">FD754_023378</name>
</gene>
<dbReference type="SUPFAM" id="SSF48726">
    <property type="entry name" value="Immunoglobulin"/>
    <property type="match status" value="1"/>
</dbReference>
<feature type="domain" description="Ig-like" evidence="2">
    <location>
        <begin position="70"/>
        <end position="174"/>
    </location>
</feature>
<keyword evidence="4" id="KW-1185">Reference proteome</keyword>
<dbReference type="AlphaFoldDB" id="A0A5N3UTV7"/>
<dbReference type="InterPro" id="IPR036179">
    <property type="entry name" value="Ig-like_dom_sf"/>
</dbReference>
<dbReference type="InterPro" id="IPR013783">
    <property type="entry name" value="Ig-like_fold"/>
</dbReference>
<evidence type="ECO:0000256" key="1">
    <source>
        <dbReference type="SAM" id="MobiDB-lite"/>
    </source>
</evidence>
<organism evidence="3 4">
    <name type="scientific">Muntiacus muntjak</name>
    <name type="common">Barking deer</name>
    <name type="synonym">Indian muntjac</name>
    <dbReference type="NCBI Taxonomy" id="9888"/>
    <lineage>
        <taxon>Eukaryota</taxon>
        <taxon>Metazoa</taxon>
        <taxon>Chordata</taxon>
        <taxon>Craniata</taxon>
        <taxon>Vertebrata</taxon>
        <taxon>Euteleostomi</taxon>
        <taxon>Mammalia</taxon>
        <taxon>Eutheria</taxon>
        <taxon>Laurasiatheria</taxon>
        <taxon>Artiodactyla</taxon>
        <taxon>Ruminantia</taxon>
        <taxon>Pecora</taxon>
        <taxon>Cervidae</taxon>
        <taxon>Muntiacinae</taxon>
        <taxon>Muntiacus</taxon>
    </lineage>
</organism>
<reference evidence="3 4" key="1">
    <citation type="submission" date="2019-06" db="EMBL/GenBank/DDBJ databases">
        <title>Discovery of a novel chromosome fission-fusion reversal in muntjac.</title>
        <authorList>
            <person name="Mudd A.B."/>
            <person name="Bredeson J.V."/>
            <person name="Baum R."/>
            <person name="Hockemeyer D."/>
            <person name="Rokhsar D.S."/>
        </authorList>
    </citation>
    <scope>NUCLEOTIDE SEQUENCE [LARGE SCALE GENOMIC DNA]</scope>
    <source>
        <strain evidence="3">UTSW_UCB_Mm</strain>
        <tissue evidence="3">Fibroblast cell line</tissue>
    </source>
</reference>
<sequence length="205" mass="21629">MGGISHNGSRQVGPGWTPFASQPLLSESGGEQEAWGSPPHCGDQGPVSPVAWTPLLLELLSLCTGSVSQPVLTQPASLCASPGASARLSCTLSSGYNAGAREHPRYLLNFYSDYNKHQDSGVPCCFSGCKDASANAGRLLVSGLQPEAEADYACAVGHGGGNANTALQTREEIRGDLNHQMFDKHLILLDPADLVTLYLLLQFTF</sequence>